<evidence type="ECO:0000313" key="6">
    <source>
        <dbReference type="EMBL" id="BBE51522.1"/>
    </source>
</evidence>
<dbReference type="GO" id="GO:0005198">
    <property type="term" value="F:structural molecule activity"/>
    <property type="evidence" value="ECO:0007669"/>
    <property type="project" value="UniProtKB-UniRule"/>
</dbReference>
<dbReference type="Pfam" id="PF02049">
    <property type="entry name" value="FliE"/>
    <property type="match status" value="1"/>
</dbReference>
<dbReference type="GO" id="GO:0071973">
    <property type="term" value="P:bacterial-type flagellum-dependent cell motility"/>
    <property type="evidence" value="ECO:0007669"/>
    <property type="project" value="InterPro"/>
</dbReference>
<dbReference type="PRINTS" id="PR01006">
    <property type="entry name" value="FLGHOOKFLIE"/>
</dbReference>
<evidence type="ECO:0000256" key="2">
    <source>
        <dbReference type="ARBA" id="ARBA00009272"/>
    </source>
</evidence>
<dbReference type="PANTHER" id="PTHR34653">
    <property type="match status" value="1"/>
</dbReference>
<keyword evidence="3 4" id="KW-0975">Bacterial flagellum</keyword>
<accession>A0A2Z6GDU2</accession>
<dbReference type="RefSeq" id="WP_062626186.1">
    <property type="nucleotide sequence ID" value="NZ_AP018738.1"/>
</dbReference>
<dbReference type="KEGG" id="fam:OYT1_ch1996"/>
<name>A0A2Z6GDU2_9PROT</name>
<dbReference type="AlphaFoldDB" id="A0A2Z6GDU2"/>
<dbReference type="PANTHER" id="PTHR34653:SF1">
    <property type="entry name" value="FLAGELLAR HOOK-BASAL BODY COMPLEX PROTEIN FLIE"/>
    <property type="match status" value="1"/>
</dbReference>
<protein>
    <recommendedName>
        <fullName evidence="4 5">Flagellar hook-basal body complex protein FliE</fullName>
    </recommendedName>
</protein>
<keyword evidence="6" id="KW-0282">Flagellum</keyword>
<evidence type="ECO:0000256" key="3">
    <source>
        <dbReference type="ARBA" id="ARBA00023143"/>
    </source>
</evidence>
<evidence type="ECO:0000313" key="7">
    <source>
        <dbReference type="Proteomes" id="UP000033070"/>
    </source>
</evidence>
<evidence type="ECO:0000256" key="5">
    <source>
        <dbReference type="NCBIfam" id="TIGR00205"/>
    </source>
</evidence>
<dbReference type="NCBIfam" id="TIGR00205">
    <property type="entry name" value="fliE"/>
    <property type="match status" value="1"/>
</dbReference>
<sequence>MNVSGVDNLLAQMRTIMAQSQNGVGSSQSVGGAGQVNFASALKAQLDGVSSRQHVSEDMQKAFVLGDDKVSLSDTMIAMQKASVAFQTTVQVRNKVVAAYNDIMNMQV</sequence>
<organism evidence="6 7">
    <name type="scientific">Ferriphaselus amnicola</name>
    <dbReference type="NCBI Taxonomy" id="1188319"/>
    <lineage>
        <taxon>Bacteria</taxon>
        <taxon>Pseudomonadati</taxon>
        <taxon>Pseudomonadota</taxon>
        <taxon>Betaproteobacteria</taxon>
        <taxon>Nitrosomonadales</taxon>
        <taxon>Gallionellaceae</taxon>
        <taxon>Ferriphaselus</taxon>
    </lineage>
</organism>
<keyword evidence="6" id="KW-0969">Cilium</keyword>
<dbReference type="Proteomes" id="UP000033070">
    <property type="component" value="Chromosome"/>
</dbReference>
<keyword evidence="6" id="KW-0966">Cell projection</keyword>
<comment type="subcellular location">
    <subcellularLocation>
        <location evidence="1 4">Bacterial flagellum basal body</location>
    </subcellularLocation>
</comment>
<reference evidence="6 7" key="1">
    <citation type="submission" date="2018-06" db="EMBL/GenBank/DDBJ databases">
        <title>OYT1 Genome Sequencing.</title>
        <authorList>
            <person name="Kato S."/>
            <person name="Itoh T."/>
            <person name="Ohkuma M."/>
        </authorList>
    </citation>
    <scope>NUCLEOTIDE SEQUENCE [LARGE SCALE GENOMIC DNA]</scope>
    <source>
        <strain evidence="6 7">OYT1</strain>
    </source>
</reference>
<dbReference type="GO" id="GO:0003774">
    <property type="term" value="F:cytoskeletal motor activity"/>
    <property type="evidence" value="ECO:0007669"/>
    <property type="project" value="InterPro"/>
</dbReference>
<dbReference type="EMBL" id="AP018738">
    <property type="protein sequence ID" value="BBE51522.1"/>
    <property type="molecule type" value="Genomic_DNA"/>
</dbReference>
<dbReference type="GO" id="GO:0009425">
    <property type="term" value="C:bacterial-type flagellum basal body"/>
    <property type="evidence" value="ECO:0007669"/>
    <property type="project" value="UniProtKB-SubCell"/>
</dbReference>
<gene>
    <name evidence="4" type="primary">fliE</name>
    <name evidence="6" type="ORF">OYT1_ch1996</name>
</gene>
<evidence type="ECO:0000256" key="1">
    <source>
        <dbReference type="ARBA" id="ARBA00004117"/>
    </source>
</evidence>
<comment type="similarity">
    <text evidence="2 4">Belongs to the FliE family.</text>
</comment>
<dbReference type="STRING" id="1188319.OYT1_00987"/>
<dbReference type="HAMAP" id="MF_00724">
    <property type="entry name" value="FliE"/>
    <property type="match status" value="1"/>
</dbReference>
<keyword evidence="7" id="KW-1185">Reference proteome</keyword>
<dbReference type="InterPro" id="IPR001624">
    <property type="entry name" value="FliE"/>
</dbReference>
<dbReference type="OrthoDB" id="8909229at2"/>
<evidence type="ECO:0000256" key="4">
    <source>
        <dbReference type="HAMAP-Rule" id="MF_00724"/>
    </source>
</evidence>
<proteinExistence type="inferred from homology"/>